<dbReference type="PANTHER" id="PTHR21301">
    <property type="entry name" value="REVERSE TRANSCRIPTASE"/>
    <property type="match status" value="1"/>
</dbReference>
<reference evidence="2" key="1">
    <citation type="submission" date="2023-07" db="EMBL/GenBank/DDBJ databases">
        <authorList>
            <person name="Stuckert A."/>
        </authorList>
    </citation>
    <scope>NUCLEOTIDE SEQUENCE</scope>
</reference>
<protein>
    <recommendedName>
        <fullName evidence="1">Helix-turn-helix domain-containing protein</fullName>
    </recommendedName>
</protein>
<gene>
    <name evidence="2" type="ORF">RIMI_LOCUS2057028</name>
</gene>
<feature type="domain" description="Helix-turn-helix" evidence="1">
    <location>
        <begin position="78"/>
        <end position="132"/>
    </location>
</feature>
<dbReference type="PANTHER" id="PTHR21301:SF13">
    <property type="match status" value="1"/>
</dbReference>
<dbReference type="EMBL" id="CAUEEQ010002792">
    <property type="protein sequence ID" value="CAJ0923661.1"/>
    <property type="molecule type" value="Genomic_DNA"/>
</dbReference>
<evidence type="ECO:0000259" key="1">
    <source>
        <dbReference type="Pfam" id="PF26215"/>
    </source>
</evidence>
<proteinExistence type="predicted"/>
<evidence type="ECO:0000313" key="3">
    <source>
        <dbReference type="Proteomes" id="UP001176940"/>
    </source>
</evidence>
<evidence type="ECO:0000313" key="2">
    <source>
        <dbReference type="EMBL" id="CAJ0923661.1"/>
    </source>
</evidence>
<accession>A0ABN9KTR1</accession>
<comment type="caution">
    <text evidence="2">The sequence shown here is derived from an EMBL/GenBank/DDBJ whole genome shotgun (WGS) entry which is preliminary data.</text>
</comment>
<keyword evidence="3" id="KW-1185">Reference proteome</keyword>
<dbReference type="Proteomes" id="UP001176940">
    <property type="component" value="Unassembled WGS sequence"/>
</dbReference>
<organism evidence="2 3">
    <name type="scientific">Ranitomeya imitator</name>
    <name type="common">mimic poison frog</name>
    <dbReference type="NCBI Taxonomy" id="111125"/>
    <lineage>
        <taxon>Eukaryota</taxon>
        <taxon>Metazoa</taxon>
        <taxon>Chordata</taxon>
        <taxon>Craniata</taxon>
        <taxon>Vertebrata</taxon>
        <taxon>Euteleostomi</taxon>
        <taxon>Amphibia</taxon>
        <taxon>Batrachia</taxon>
        <taxon>Anura</taxon>
        <taxon>Neobatrachia</taxon>
        <taxon>Hyloidea</taxon>
        <taxon>Dendrobatidae</taxon>
        <taxon>Dendrobatinae</taxon>
        <taxon>Ranitomeya</taxon>
    </lineage>
</organism>
<name>A0ABN9KTR1_9NEOB</name>
<sequence>MTENDDKEHIRPQNSQQQGTHEELGIFIDVLNTNVRNIKLTYKCERQRIDFLDISIMVGNDGTVYTDLFRKETSVNSLLHSSSQHPYHLIKNIPTGQFLRARRICSSNELFEKQAQDLCVRFKDRGYGKKTICHSYQRALCSQRITLLQKHKKDKNPDQVRCVLDFHSRSEDVRRAINKYWSVLMTDRVLAKCMGPRPFITFRRSPNLKDQLVHSYHKGPDQKFIFGAQGPKWGCTSCGKCLACSNVDTASDFSNSKGNKNYQITHTITCTTRAVIYHATCPCGLIYVGMTTREFRRRVREHVLDIEGARMAEDPLRLQPIPRHFKALHGCDPSGLRIKGIDRVFIGQRGGNWKRMLAQREARWIYKLDTIMPLGLNDHNSYAPFLPWCLWQRAFIHRKLRRRYIMLLRYGAGDMPALCTGNGCRPVRTGGCGALNMRADDMYLVTMATCVAPDMMSAVSMCGV</sequence>
<dbReference type="Pfam" id="PF26215">
    <property type="entry name" value="HTH_animal"/>
    <property type="match status" value="1"/>
</dbReference>
<dbReference type="InterPro" id="IPR058912">
    <property type="entry name" value="HTH_animal"/>
</dbReference>